<evidence type="ECO:0000256" key="2">
    <source>
        <dbReference type="ARBA" id="ARBA00022448"/>
    </source>
</evidence>
<keyword evidence="8" id="KW-0046">Antibiotic resistance</keyword>
<dbReference type="Pfam" id="PF00005">
    <property type="entry name" value="ABC_tran"/>
    <property type="match status" value="1"/>
</dbReference>
<dbReference type="GO" id="GO:1900753">
    <property type="term" value="P:doxorubicin transport"/>
    <property type="evidence" value="ECO:0007669"/>
    <property type="project" value="InterPro"/>
</dbReference>
<evidence type="ECO:0000256" key="1">
    <source>
        <dbReference type="ARBA" id="ARBA00004413"/>
    </source>
</evidence>
<dbReference type="Gene3D" id="3.40.50.300">
    <property type="entry name" value="P-loop containing nucleotide triphosphate hydrolases"/>
    <property type="match status" value="1"/>
</dbReference>
<sequence>MAIQTEGLVKKFGDNIAVDGVDLSIPRGGVYGVLGPNGAGKTTAIRMLATLLRPDAGRASVLGHDVFTEGATIREKIALTGQFASLDEDLTGIENLVLLGRLLGFSARAARRRGLDLLEAFGLADAATRQVKKYSGGMRRRLDIAGSLLVTPELMFLDEPTTGIDPRSRNQVWDIIRTLVAAGTTVLLTTQYLEEADQLADRLAVIDHGRVIAEGTPGQLKAQVGSGALKVRVADPAQREHAAEILASSIDAEVTRESDPSALLLRLDAGSRAAEALHALESSDIEIETFALGHPSLDEVFLALTGQPAESETTGNAADEQKVSA</sequence>
<dbReference type="GO" id="GO:0005886">
    <property type="term" value="C:plasma membrane"/>
    <property type="evidence" value="ECO:0007669"/>
    <property type="project" value="UniProtKB-SubCell"/>
</dbReference>
<protein>
    <submittedName>
        <fullName evidence="11">ATP-binding cassette domain-containing protein</fullName>
    </submittedName>
</protein>
<dbReference type="Proteomes" id="UP000593758">
    <property type="component" value="Chromosome"/>
</dbReference>
<evidence type="ECO:0000259" key="10">
    <source>
        <dbReference type="PROSITE" id="PS50893"/>
    </source>
</evidence>
<gene>
    <name evidence="11" type="ORF">IM660_06825</name>
</gene>
<keyword evidence="12" id="KW-1185">Reference proteome</keyword>
<dbReference type="InterPro" id="IPR027417">
    <property type="entry name" value="P-loop_NTPase"/>
</dbReference>
<dbReference type="InterPro" id="IPR050763">
    <property type="entry name" value="ABC_transporter_ATP-binding"/>
</dbReference>
<name>A0A7M1SYJ1_9MICO</name>
<dbReference type="InterPro" id="IPR005894">
    <property type="entry name" value="DrrA"/>
</dbReference>
<evidence type="ECO:0000256" key="3">
    <source>
        <dbReference type="ARBA" id="ARBA00022475"/>
    </source>
</evidence>
<dbReference type="FunFam" id="3.40.50.300:FF:000589">
    <property type="entry name" value="ABC transporter, ATP-binding subunit"/>
    <property type="match status" value="1"/>
</dbReference>
<dbReference type="GO" id="GO:0016887">
    <property type="term" value="F:ATP hydrolysis activity"/>
    <property type="evidence" value="ECO:0007669"/>
    <property type="project" value="InterPro"/>
</dbReference>
<evidence type="ECO:0000313" key="11">
    <source>
        <dbReference type="EMBL" id="QOR72638.1"/>
    </source>
</evidence>
<proteinExistence type="inferred from homology"/>
<dbReference type="GO" id="GO:0046677">
    <property type="term" value="P:response to antibiotic"/>
    <property type="evidence" value="ECO:0007669"/>
    <property type="project" value="UniProtKB-KW"/>
</dbReference>
<keyword evidence="7" id="KW-0472">Membrane</keyword>
<evidence type="ECO:0000256" key="9">
    <source>
        <dbReference type="ARBA" id="ARBA00049985"/>
    </source>
</evidence>
<keyword evidence="6" id="KW-1278">Translocase</keyword>
<dbReference type="PANTHER" id="PTHR42711:SF19">
    <property type="entry name" value="DOXORUBICIN RESISTANCE ATP-BINDING PROTEIN DRRA"/>
    <property type="match status" value="1"/>
</dbReference>
<reference evidence="11 12" key="1">
    <citation type="submission" date="2020-10" db="EMBL/GenBank/DDBJ databases">
        <title>Haloactinobacterium sp. RN3S43, a bacterium isolated from saline soil.</title>
        <authorList>
            <person name="Sun J.-Q."/>
        </authorList>
    </citation>
    <scope>NUCLEOTIDE SEQUENCE [LARGE SCALE GENOMIC DNA]</scope>
    <source>
        <strain evidence="11 12">RN3S43</strain>
    </source>
</reference>
<dbReference type="Pfam" id="PF13732">
    <property type="entry name" value="DrrA1-3_C"/>
    <property type="match status" value="1"/>
</dbReference>
<evidence type="ECO:0000256" key="5">
    <source>
        <dbReference type="ARBA" id="ARBA00022840"/>
    </source>
</evidence>
<organism evidence="11 12">
    <name type="scientific">Ruania alkalisoli</name>
    <dbReference type="NCBI Taxonomy" id="2779775"/>
    <lineage>
        <taxon>Bacteria</taxon>
        <taxon>Bacillati</taxon>
        <taxon>Actinomycetota</taxon>
        <taxon>Actinomycetes</taxon>
        <taxon>Micrococcales</taxon>
        <taxon>Ruaniaceae</taxon>
        <taxon>Ruania</taxon>
    </lineage>
</organism>
<comment type="similarity">
    <text evidence="9">Belongs to the ABC transporter superfamily. Drug exporter-1 (DrugE1) (TC 3.A.1.105) family.</text>
</comment>
<dbReference type="InterPro" id="IPR003593">
    <property type="entry name" value="AAA+_ATPase"/>
</dbReference>
<evidence type="ECO:0000313" key="12">
    <source>
        <dbReference type="Proteomes" id="UP000593758"/>
    </source>
</evidence>
<accession>A0A7M1SYJ1</accession>
<dbReference type="InterPro" id="IPR017871">
    <property type="entry name" value="ABC_transporter-like_CS"/>
</dbReference>
<evidence type="ECO:0000256" key="4">
    <source>
        <dbReference type="ARBA" id="ARBA00022741"/>
    </source>
</evidence>
<dbReference type="PROSITE" id="PS50893">
    <property type="entry name" value="ABC_TRANSPORTER_2"/>
    <property type="match status" value="1"/>
</dbReference>
<dbReference type="KEGG" id="halt:IM660_06825"/>
<dbReference type="InterPro" id="IPR025302">
    <property type="entry name" value="DrrA1/2-like_C"/>
</dbReference>
<dbReference type="GO" id="GO:0043215">
    <property type="term" value="P:daunorubicin transport"/>
    <property type="evidence" value="ECO:0007669"/>
    <property type="project" value="InterPro"/>
</dbReference>
<keyword evidence="2" id="KW-0813">Transport</keyword>
<evidence type="ECO:0000256" key="7">
    <source>
        <dbReference type="ARBA" id="ARBA00023136"/>
    </source>
</evidence>
<dbReference type="InterPro" id="IPR003439">
    <property type="entry name" value="ABC_transporter-like_ATP-bd"/>
</dbReference>
<dbReference type="PANTHER" id="PTHR42711">
    <property type="entry name" value="ABC TRANSPORTER ATP-BINDING PROTEIN"/>
    <property type="match status" value="1"/>
</dbReference>
<dbReference type="SUPFAM" id="SSF52540">
    <property type="entry name" value="P-loop containing nucleoside triphosphate hydrolases"/>
    <property type="match status" value="1"/>
</dbReference>
<dbReference type="AlphaFoldDB" id="A0A7M1SYJ1"/>
<evidence type="ECO:0000256" key="8">
    <source>
        <dbReference type="ARBA" id="ARBA00023251"/>
    </source>
</evidence>
<keyword evidence="3" id="KW-1003">Cell membrane</keyword>
<evidence type="ECO:0000256" key="6">
    <source>
        <dbReference type="ARBA" id="ARBA00022967"/>
    </source>
</evidence>
<comment type="subcellular location">
    <subcellularLocation>
        <location evidence="1">Cell membrane</location>
        <topology evidence="1">Peripheral membrane protein</topology>
        <orientation evidence="1">Cytoplasmic side</orientation>
    </subcellularLocation>
</comment>
<dbReference type="NCBIfam" id="TIGR01188">
    <property type="entry name" value="drrA"/>
    <property type="match status" value="1"/>
</dbReference>
<dbReference type="EMBL" id="CP063169">
    <property type="protein sequence ID" value="QOR72638.1"/>
    <property type="molecule type" value="Genomic_DNA"/>
</dbReference>
<dbReference type="GO" id="GO:0005524">
    <property type="term" value="F:ATP binding"/>
    <property type="evidence" value="ECO:0007669"/>
    <property type="project" value="UniProtKB-KW"/>
</dbReference>
<dbReference type="PROSITE" id="PS00211">
    <property type="entry name" value="ABC_TRANSPORTER_1"/>
    <property type="match status" value="1"/>
</dbReference>
<dbReference type="SMART" id="SM00382">
    <property type="entry name" value="AAA"/>
    <property type="match status" value="1"/>
</dbReference>
<feature type="domain" description="ABC transporter" evidence="10">
    <location>
        <begin position="3"/>
        <end position="233"/>
    </location>
</feature>
<keyword evidence="4" id="KW-0547">Nucleotide-binding</keyword>
<keyword evidence="5 11" id="KW-0067">ATP-binding</keyword>